<protein>
    <submittedName>
        <fullName evidence="2">Uncharacterized protein</fullName>
    </submittedName>
</protein>
<dbReference type="OrthoDB" id="5459071at2"/>
<gene>
    <name evidence="2" type="ORF">GTA51_10510</name>
</gene>
<dbReference type="EMBL" id="WVUD01000016">
    <property type="protein sequence ID" value="MYL83555.1"/>
    <property type="molecule type" value="Genomic_DNA"/>
</dbReference>
<feature type="transmembrane region" description="Helical" evidence="1">
    <location>
        <begin position="96"/>
        <end position="118"/>
    </location>
</feature>
<comment type="caution">
    <text evidence="2">The sequence shown here is derived from an EMBL/GenBank/DDBJ whole genome shotgun (WGS) entry which is preliminary data.</text>
</comment>
<feature type="transmembrane region" description="Helical" evidence="1">
    <location>
        <begin position="49"/>
        <end position="66"/>
    </location>
</feature>
<keyword evidence="1" id="KW-0472">Membrane</keyword>
<reference evidence="2 3" key="1">
    <citation type="submission" date="2020-01" db="EMBL/GenBank/DDBJ databases">
        <title>Genome sequence of Desulfovibrio aerotolerans DSM 16695(T).</title>
        <authorList>
            <person name="Karnachuk O."/>
            <person name="Avakyan M."/>
            <person name="Mardanov A."/>
            <person name="Kadnikov V."/>
            <person name="Ravin N."/>
        </authorList>
    </citation>
    <scope>NUCLEOTIDE SEQUENCE [LARGE SCALE GENOMIC DNA]</scope>
    <source>
        <strain evidence="2 3">DSM 16695</strain>
    </source>
</reference>
<dbReference type="RefSeq" id="WP_160960914.1">
    <property type="nucleotide sequence ID" value="NZ_WVUD01000016.1"/>
</dbReference>
<sequence length="128" mass="13212">MGQAADIARSAKELQGGQQQLLDAVSGLGSGSSGFFSGVNAFFHNIDNLLALGICLVSVVGIYRLLRAEHIIPAPSRPSGPDLTGLLSGPLARRMVVRALFALVLAALGLAAASGRLAGLVERLQAFF</sequence>
<proteinExistence type="predicted"/>
<evidence type="ECO:0000256" key="1">
    <source>
        <dbReference type="SAM" id="Phobius"/>
    </source>
</evidence>
<dbReference type="Proteomes" id="UP000482487">
    <property type="component" value="Unassembled WGS sequence"/>
</dbReference>
<name>A0A7C9N5L9_9BACT</name>
<keyword evidence="1" id="KW-0812">Transmembrane</keyword>
<organism evidence="2 3">
    <name type="scientific">Solidesulfovibrio aerotolerans</name>
    <dbReference type="NCBI Taxonomy" id="295255"/>
    <lineage>
        <taxon>Bacteria</taxon>
        <taxon>Pseudomonadati</taxon>
        <taxon>Thermodesulfobacteriota</taxon>
        <taxon>Desulfovibrionia</taxon>
        <taxon>Desulfovibrionales</taxon>
        <taxon>Desulfovibrionaceae</taxon>
        <taxon>Solidesulfovibrio</taxon>
    </lineage>
</organism>
<accession>A0A7C9N5L9</accession>
<dbReference type="AlphaFoldDB" id="A0A7C9N5L9"/>
<evidence type="ECO:0000313" key="2">
    <source>
        <dbReference type="EMBL" id="MYL83555.1"/>
    </source>
</evidence>
<keyword evidence="3" id="KW-1185">Reference proteome</keyword>
<evidence type="ECO:0000313" key="3">
    <source>
        <dbReference type="Proteomes" id="UP000482487"/>
    </source>
</evidence>
<keyword evidence="1" id="KW-1133">Transmembrane helix</keyword>